<evidence type="ECO:0000256" key="9">
    <source>
        <dbReference type="SAM" id="Phobius"/>
    </source>
</evidence>
<evidence type="ECO:0000256" key="3">
    <source>
        <dbReference type="ARBA" id="ARBA00022475"/>
    </source>
</evidence>
<accession>A0A1I4U6M3</accession>
<dbReference type="Proteomes" id="UP000243629">
    <property type="component" value="Unassembled WGS sequence"/>
</dbReference>
<dbReference type="InterPro" id="IPR036034">
    <property type="entry name" value="PDZ_sf"/>
</dbReference>
<evidence type="ECO:0000256" key="6">
    <source>
        <dbReference type="ARBA" id="ARBA00022927"/>
    </source>
</evidence>
<dbReference type="AlphaFoldDB" id="A0A1I4U6M3"/>
<keyword evidence="5 9" id="KW-0812">Transmembrane</keyword>
<comment type="subcellular location">
    <subcellularLocation>
        <location evidence="1">Cell inner membrane</location>
    </subcellularLocation>
</comment>
<keyword evidence="13" id="KW-1185">Reference proteome</keyword>
<proteinExistence type="predicted"/>
<name>A0A1I4U6M3_9GAMM</name>
<dbReference type="Gene3D" id="2.30.30.830">
    <property type="match status" value="1"/>
</dbReference>
<evidence type="ECO:0000256" key="1">
    <source>
        <dbReference type="ARBA" id="ARBA00004533"/>
    </source>
</evidence>
<dbReference type="Pfam" id="PF17820">
    <property type="entry name" value="PDZ_6"/>
    <property type="match status" value="1"/>
</dbReference>
<gene>
    <name evidence="12" type="ORF">SAMN05216217_11825</name>
</gene>
<reference evidence="13" key="1">
    <citation type="submission" date="2016-10" db="EMBL/GenBank/DDBJ databases">
        <authorList>
            <person name="Varghese N."/>
            <person name="Submissions S."/>
        </authorList>
    </citation>
    <scope>NUCLEOTIDE SEQUENCE [LARGE SCALE GENOMIC DNA]</scope>
    <source>
        <strain evidence="13">DSM 24213</strain>
    </source>
</reference>
<dbReference type="InterPro" id="IPR041489">
    <property type="entry name" value="PDZ_6"/>
</dbReference>
<dbReference type="Gene3D" id="2.30.42.10">
    <property type="match status" value="1"/>
</dbReference>
<organism evidence="12 13">
    <name type="scientific">Halopseudomonas yangmingensis</name>
    <dbReference type="NCBI Taxonomy" id="1720063"/>
    <lineage>
        <taxon>Bacteria</taxon>
        <taxon>Pseudomonadati</taxon>
        <taxon>Pseudomonadota</taxon>
        <taxon>Gammaproteobacteria</taxon>
        <taxon>Pseudomonadales</taxon>
        <taxon>Pseudomonadaceae</taxon>
        <taxon>Halopseudomonas</taxon>
    </lineage>
</organism>
<keyword evidence="8 9" id="KW-0472">Membrane</keyword>
<evidence type="ECO:0000313" key="13">
    <source>
        <dbReference type="Proteomes" id="UP000243629"/>
    </source>
</evidence>
<evidence type="ECO:0000256" key="4">
    <source>
        <dbReference type="ARBA" id="ARBA00022519"/>
    </source>
</evidence>
<evidence type="ECO:0000256" key="7">
    <source>
        <dbReference type="ARBA" id="ARBA00022989"/>
    </source>
</evidence>
<dbReference type="RefSeq" id="WP_177197290.1">
    <property type="nucleotide sequence ID" value="NZ_FOUI01000018.1"/>
</dbReference>
<feature type="transmembrane region" description="Helical" evidence="9">
    <location>
        <begin position="12"/>
        <end position="36"/>
    </location>
</feature>
<dbReference type="GO" id="GO:0015031">
    <property type="term" value="P:protein transport"/>
    <property type="evidence" value="ECO:0007669"/>
    <property type="project" value="UniProtKB-KW"/>
</dbReference>
<dbReference type="STRING" id="1720063.SAMN05216217_11825"/>
<evidence type="ECO:0000256" key="8">
    <source>
        <dbReference type="ARBA" id="ARBA00023136"/>
    </source>
</evidence>
<protein>
    <submittedName>
        <fullName evidence="12">General secretion pathway protein C</fullName>
    </submittedName>
</protein>
<keyword evidence="3" id="KW-1003">Cell membrane</keyword>
<keyword evidence="6" id="KW-0653">Protein transport</keyword>
<evidence type="ECO:0000256" key="5">
    <source>
        <dbReference type="ARBA" id="ARBA00022692"/>
    </source>
</evidence>
<dbReference type="EMBL" id="FOUI01000018">
    <property type="protein sequence ID" value="SFM84555.1"/>
    <property type="molecule type" value="Genomic_DNA"/>
</dbReference>
<dbReference type="GO" id="GO:0005886">
    <property type="term" value="C:plasma membrane"/>
    <property type="evidence" value="ECO:0007669"/>
    <property type="project" value="UniProtKB-SubCell"/>
</dbReference>
<dbReference type="SUPFAM" id="SSF50156">
    <property type="entry name" value="PDZ domain-like"/>
    <property type="match status" value="1"/>
</dbReference>
<sequence>MPQAAVFSSRAWVNLGLLAGLLLAGLLLARITWMFLYPQSLISAGAAGDHPEFVAATTSANAPGFAELARLSVFGAAAQAVPSLREAPDTQLNWTLRGVLANPDPARSAALLAVQGQPERAWRVGARLPGNVTLEEIHPDRVILSRGGSLETLRLPRAELRGAESAPRRAQRLPALPPVEASADLSLAEDGGVARIDRDAWLAEPSRFLEVVSATPVLVDGRMRGLEVRPSRNAREFAAAGLQAGDVVTAVEGRPVADINDYRDLLQDLSGVGSVSLAVERNGEPITITISMD</sequence>
<evidence type="ECO:0000259" key="10">
    <source>
        <dbReference type="Pfam" id="PF11356"/>
    </source>
</evidence>
<evidence type="ECO:0000259" key="11">
    <source>
        <dbReference type="Pfam" id="PF17820"/>
    </source>
</evidence>
<feature type="domain" description="Type II secretion system protein GspC N-terminal" evidence="10">
    <location>
        <begin position="19"/>
        <end position="155"/>
    </location>
</feature>
<keyword evidence="4" id="KW-0997">Cell inner membrane</keyword>
<keyword evidence="7 9" id="KW-1133">Transmembrane helix</keyword>
<dbReference type="Pfam" id="PF11356">
    <property type="entry name" value="T2SSC"/>
    <property type="match status" value="1"/>
</dbReference>
<evidence type="ECO:0000256" key="2">
    <source>
        <dbReference type="ARBA" id="ARBA00022448"/>
    </source>
</evidence>
<keyword evidence="2" id="KW-0813">Transport</keyword>
<dbReference type="InterPro" id="IPR024961">
    <property type="entry name" value="T2SS_GspC_N"/>
</dbReference>
<evidence type="ECO:0000313" key="12">
    <source>
        <dbReference type="EMBL" id="SFM84555.1"/>
    </source>
</evidence>
<feature type="domain" description="PDZ" evidence="11">
    <location>
        <begin position="238"/>
        <end position="281"/>
    </location>
</feature>